<dbReference type="AlphaFoldDB" id="A0A0N4T1Z9"/>
<reference evidence="3" key="1">
    <citation type="submission" date="2017-02" db="UniProtKB">
        <authorList>
            <consortium name="WormBaseParasite"/>
        </authorList>
    </citation>
    <scope>IDENTIFICATION</scope>
</reference>
<dbReference type="EMBL" id="UZAD01000268">
    <property type="protein sequence ID" value="VDN83369.1"/>
    <property type="molecule type" value="Genomic_DNA"/>
</dbReference>
<evidence type="ECO:0000313" key="1">
    <source>
        <dbReference type="EMBL" id="VDN83369.1"/>
    </source>
</evidence>
<sequence>MNLGIKSSLLENRLSCSDVRVVKELDLKSSGLCPRRFEPCSLRPTILHRWSVKSFETMLWLLYRNFNSQ</sequence>
<accession>A0A0N4T1Z9</accession>
<dbReference type="WBParaSite" id="BPAG_0000221301-mRNA-1">
    <property type="protein sequence ID" value="BPAG_0000221301-mRNA-1"/>
    <property type="gene ID" value="BPAG_0000221301"/>
</dbReference>
<name>A0A0N4T1Z9_BRUPA</name>
<keyword evidence="2" id="KW-1185">Reference proteome</keyword>
<organism evidence="3">
    <name type="scientific">Brugia pahangi</name>
    <name type="common">Filarial nematode worm</name>
    <dbReference type="NCBI Taxonomy" id="6280"/>
    <lineage>
        <taxon>Eukaryota</taxon>
        <taxon>Metazoa</taxon>
        <taxon>Ecdysozoa</taxon>
        <taxon>Nematoda</taxon>
        <taxon>Chromadorea</taxon>
        <taxon>Rhabditida</taxon>
        <taxon>Spirurina</taxon>
        <taxon>Spiruromorpha</taxon>
        <taxon>Filarioidea</taxon>
        <taxon>Onchocercidae</taxon>
        <taxon>Brugia</taxon>
    </lineage>
</organism>
<dbReference type="Proteomes" id="UP000278627">
    <property type="component" value="Unassembled WGS sequence"/>
</dbReference>
<evidence type="ECO:0000313" key="3">
    <source>
        <dbReference type="WBParaSite" id="BPAG_0000221301-mRNA-1"/>
    </source>
</evidence>
<reference evidence="1 2" key="2">
    <citation type="submission" date="2018-11" db="EMBL/GenBank/DDBJ databases">
        <authorList>
            <consortium name="Pathogen Informatics"/>
        </authorList>
    </citation>
    <scope>NUCLEOTIDE SEQUENCE [LARGE SCALE GENOMIC DNA]</scope>
</reference>
<proteinExistence type="predicted"/>
<protein>
    <submittedName>
        <fullName evidence="1 3">Uncharacterized protein</fullName>
    </submittedName>
</protein>
<evidence type="ECO:0000313" key="2">
    <source>
        <dbReference type="Proteomes" id="UP000278627"/>
    </source>
</evidence>
<gene>
    <name evidence="1" type="ORF">BPAG_LOCUS2183</name>
</gene>